<dbReference type="SMART" id="SM00248">
    <property type="entry name" value="ANK"/>
    <property type="match status" value="8"/>
</dbReference>
<organism evidence="4 5">
    <name type="scientific">Boothiomyces macroporosus</name>
    <dbReference type="NCBI Taxonomy" id="261099"/>
    <lineage>
        <taxon>Eukaryota</taxon>
        <taxon>Fungi</taxon>
        <taxon>Fungi incertae sedis</taxon>
        <taxon>Chytridiomycota</taxon>
        <taxon>Chytridiomycota incertae sedis</taxon>
        <taxon>Chytridiomycetes</taxon>
        <taxon>Rhizophydiales</taxon>
        <taxon>Terramycetaceae</taxon>
        <taxon>Boothiomyces</taxon>
    </lineage>
</organism>
<dbReference type="PROSITE" id="PS50181">
    <property type="entry name" value="FBOX"/>
    <property type="match status" value="1"/>
</dbReference>
<proteinExistence type="predicted"/>
<dbReference type="Pfam" id="PF00646">
    <property type="entry name" value="F-box"/>
    <property type="match status" value="1"/>
</dbReference>
<dbReference type="InterPro" id="IPR001810">
    <property type="entry name" value="F-box_dom"/>
</dbReference>
<dbReference type="Pfam" id="PF12796">
    <property type="entry name" value="Ank_2"/>
    <property type="match status" value="2"/>
</dbReference>
<dbReference type="Gene3D" id="1.20.58.1710">
    <property type="match status" value="1"/>
</dbReference>
<keyword evidence="5" id="KW-1185">Reference proteome</keyword>
<reference evidence="4" key="1">
    <citation type="submission" date="2020-05" db="EMBL/GenBank/DDBJ databases">
        <title>Phylogenomic resolution of chytrid fungi.</title>
        <authorList>
            <person name="Stajich J.E."/>
            <person name="Amses K."/>
            <person name="Simmons R."/>
            <person name="Seto K."/>
            <person name="Myers J."/>
            <person name="Bonds A."/>
            <person name="Quandt C.A."/>
            <person name="Barry K."/>
            <person name="Liu P."/>
            <person name="Grigoriev I."/>
            <person name="Longcore J.E."/>
            <person name="James T.Y."/>
        </authorList>
    </citation>
    <scope>NUCLEOTIDE SEQUENCE</scope>
    <source>
        <strain evidence="4">PLAUS21</strain>
    </source>
</reference>
<gene>
    <name evidence="4" type="ORF">HK103_007535</name>
</gene>
<sequence>MEGLELKELEALKMKLGHIIESLNLMLMQDPSVTKWPDLLLQFNSTIAKYESLITDLHTSKYQQTIVLPHLLIKEDPEFFPRVLLRTKLIPDVTDMHDDILFTQIDPKERDYQKDDPAMKQAMRAWESKVDDRHSVITQLLEVLEDIKEELEPFFKPKGVKKAVQSSGKELEKLLHDNVLSSKFRVLFIPMYYLSGGYYYADGSNLSKTKIKSTSSLTGLMLGALPLELYYEIIKHLTFQEYQKLRQINKRLYQISTKPVLTFSSYRKSIIQNRLCAECIDLDLTEFTNDQFEYLIEEQLFTQVIKCILQRKSVISKKNLESAMESGANFGCYDLVALLANYICPSFNENMVLRFAAKSGHTNIVAFLLRDTRVDPTCLNQFPIRIAAQNGHLETVKLLLQDPRVDPTAKEDYAIRYAAYNGHFKIVQALLTNPNVNPASLDNSCIQIATLNGHLDVVHLLLKDARVNPAMNNNSVFRLACLNGHTDLVKLLLQDDRIDPAADDNYSIYIASRNDILEILLKDPRVNPSASENIAICAASQFARPEILKILLNDPRVNPTAKNNFSLFIACKGGHLEIVQILLKDIRIDPSYDENAALRVACQFGHIDIVETLLQDPRVDPSDKNDMACRLAYDNQHFKICKLLQSDRRVKFGKGN</sequence>
<dbReference type="InterPro" id="IPR036770">
    <property type="entry name" value="Ankyrin_rpt-contain_sf"/>
</dbReference>
<dbReference type="Proteomes" id="UP001210925">
    <property type="component" value="Unassembled WGS sequence"/>
</dbReference>
<keyword evidence="1" id="KW-0677">Repeat</keyword>
<evidence type="ECO:0000256" key="1">
    <source>
        <dbReference type="ARBA" id="ARBA00022737"/>
    </source>
</evidence>
<dbReference type="EMBL" id="JADGKB010000093">
    <property type="protein sequence ID" value="KAJ3254074.1"/>
    <property type="molecule type" value="Genomic_DNA"/>
</dbReference>
<accession>A0AAD5UFT1</accession>
<dbReference type="SMART" id="SM00256">
    <property type="entry name" value="FBOX"/>
    <property type="match status" value="1"/>
</dbReference>
<feature type="domain" description="F-box" evidence="3">
    <location>
        <begin position="219"/>
        <end position="266"/>
    </location>
</feature>
<comment type="caution">
    <text evidence="4">The sequence shown here is derived from an EMBL/GenBank/DDBJ whole genome shotgun (WGS) entry which is preliminary data.</text>
</comment>
<dbReference type="InterPro" id="IPR002110">
    <property type="entry name" value="Ankyrin_rpt"/>
</dbReference>
<keyword evidence="2" id="KW-0040">ANK repeat</keyword>
<evidence type="ECO:0000313" key="4">
    <source>
        <dbReference type="EMBL" id="KAJ3254074.1"/>
    </source>
</evidence>
<protein>
    <recommendedName>
        <fullName evidence="3">F-box domain-containing protein</fullName>
    </recommendedName>
</protein>
<dbReference type="SUPFAM" id="SSF48403">
    <property type="entry name" value="Ankyrin repeat"/>
    <property type="match status" value="1"/>
</dbReference>
<evidence type="ECO:0000313" key="5">
    <source>
        <dbReference type="Proteomes" id="UP001210925"/>
    </source>
</evidence>
<dbReference type="Gene3D" id="1.25.40.20">
    <property type="entry name" value="Ankyrin repeat-containing domain"/>
    <property type="match status" value="3"/>
</dbReference>
<dbReference type="AlphaFoldDB" id="A0AAD5UFT1"/>
<evidence type="ECO:0000259" key="3">
    <source>
        <dbReference type="PROSITE" id="PS50181"/>
    </source>
</evidence>
<dbReference type="Pfam" id="PF00023">
    <property type="entry name" value="Ank"/>
    <property type="match status" value="1"/>
</dbReference>
<evidence type="ECO:0000256" key="2">
    <source>
        <dbReference type="ARBA" id="ARBA00023043"/>
    </source>
</evidence>
<name>A0AAD5UFT1_9FUNG</name>
<dbReference type="PANTHER" id="PTHR24188">
    <property type="entry name" value="ANKYRIN REPEAT PROTEIN"/>
    <property type="match status" value="1"/>
</dbReference>
<dbReference type="PANTHER" id="PTHR24188:SF29">
    <property type="entry name" value="GH09064P"/>
    <property type="match status" value="1"/>
</dbReference>